<dbReference type="Proteomes" id="UP001265550">
    <property type="component" value="Unassembled WGS sequence"/>
</dbReference>
<dbReference type="EMBL" id="JAVDWE010000012">
    <property type="protein sequence ID" value="MDR7096177.1"/>
    <property type="molecule type" value="Genomic_DNA"/>
</dbReference>
<reference evidence="1 2" key="1">
    <citation type="submission" date="2023-07" db="EMBL/GenBank/DDBJ databases">
        <title>Sorghum-associated microbial communities from plants grown in Nebraska, USA.</title>
        <authorList>
            <person name="Schachtman D."/>
        </authorList>
    </citation>
    <scope>NUCLEOTIDE SEQUENCE [LARGE SCALE GENOMIC DNA]</scope>
    <source>
        <strain evidence="1 2">BE240</strain>
    </source>
</reference>
<comment type="caution">
    <text evidence="1">The sequence shown here is derived from an EMBL/GenBank/DDBJ whole genome shotgun (WGS) entry which is preliminary data.</text>
</comment>
<sequence length="145" mass="15780">MNTFQTPVVMASAPSVLSRPSVKRRIDPIDAPARPLGAKRSALVAKRSDSSVLAGSRNVALAAPEDTLLATGDGRVTILLRATNYGLLMERTQHQGTGMRLVQMMVFGDVKSFDHWCAVEPLRFEDGLLFSKLVREGHAALADHR</sequence>
<accession>A0ABU1VFD6</accession>
<proteinExistence type="predicted"/>
<gene>
    <name evidence="1" type="ORF">J2X09_003932</name>
</gene>
<dbReference type="RefSeq" id="WP_204734952.1">
    <property type="nucleotide sequence ID" value="NZ_JAVDWE010000012.1"/>
</dbReference>
<protein>
    <submittedName>
        <fullName evidence="1">Uncharacterized protein</fullName>
    </submittedName>
</protein>
<evidence type="ECO:0000313" key="1">
    <source>
        <dbReference type="EMBL" id="MDR7096177.1"/>
    </source>
</evidence>
<evidence type="ECO:0000313" key="2">
    <source>
        <dbReference type="Proteomes" id="UP001265550"/>
    </source>
</evidence>
<name>A0ABU1VFD6_9BURK</name>
<organism evidence="1 2">
    <name type="scientific">Hydrogenophaga laconesensis</name>
    <dbReference type="NCBI Taxonomy" id="1805971"/>
    <lineage>
        <taxon>Bacteria</taxon>
        <taxon>Pseudomonadati</taxon>
        <taxon>Pseudomonadota</taxon>
        <taxon>Betaproteobacteria</taxon>
        <taxon>Burkholderiales</taxon>
        <taxon>Comamonadaceae</taxon>
        <taxon>Hydrogenophaga</taxon>
    </lineage>
</organism>
<keyword evidence="2" id="KW-1185">Reference proteome</keyword>